<dbReference type="EMBL" id="HBEO01002243">
    <property type="protein sequence ID" value="CAD8467874.1"/>
    <property type="molecule type" value="Transcribed_RNA"/>
</dbReference>
<name>A0A7S0HBV0_9CRYP</name>
<gene>
    <name evidence="1" type="ORF">HPHI1048_LOCUS1617</name>
</gene>
<protein>
    <submittedName>
        <fullName evidence="1">Uncharacterized protein</fullName>
    </submittedName>
</protein>
<proteinExistence type="predicted"/>
<organism evidence="1">
    <name type="scientific">Hanusia phi</name>
    <dbReference type="NCBI Taxonomy" id="3032"/>
    <lineage>
        <taxon>Eukaryota</taxon>
        <taxon>Cryptophyceae</taxon>
        <taxon>Pyrenomonadales</taxon>
        <taxon>Geminigeraceae</taxon>
        <taxon>Hanusia</taxon>
    </lineage>
</organism>
<sequence>MASTVNNERVWGSAAENGVTLDAMIHLTSGVTFARLGTFILRGLGYQVLDSGGTGALKRACDAKPAASSISVGKAGEMYIAKGPFPMPNCHDSKRIGFTTFHSLTSDDKTATLYMPFFSGTRPAKTSEKVRGSILEAPLYQLPTRLVIQTFAGQENQYAECRCEWQSELEVAKEFRTATWVMQDRFLTQKLNFRLNGKNLKEADVAVEAMKNLLVNSLLWRLSAAQLSSGSLWWNGHPTTVVPHAKGMLYNMTVTNLPIFSSSSVDWNKLAADNLSQYTPPPPPASARVDYLSVTPTFAAIRHHSFLSSLPKGFDSMMDRGLSTWLGLLYCMAVPKDLLIARTYQISPSIWMSGSLKVKSPSVLPGERGEEDLRWHVEKESVVARAMIAKNLLASGDLSFCAGAEHRAHSFQDLKGGGSSETIPFFALVHRFSRGCFQLAVEGSGKVAAEVEMRYEGKRNTTSSFTFGGKWEQRRRLQIGAGFQVEL</sequence>
<dbReference type="AlphaFoldDB" id="A0A7S0HBV0"/>
<evidence type="ECO:0000313" key="1">
    <source>
        <dbReference type="EMBL" id="CAD8467874.1"/>
    </source>
</evidence>
<accession>A0A7S0HBV0</accession>
<reference evidence="1" key="1">
    <citation type="submission" date="2021-01" db="EMBL/GenBank/DDBJ databases">
        <authorList>
            <person name="Corre E."/>
            <person name="Pelletier E."/>
            <person name="Niang G."/>
            <person name="Scheremetjew M."/>
            <person name="Finn R."/>
            <person name="Kale V."/>
            <person name="Holt S."/>
            <person name="Cochrane G."/>
            <person name="Meng A."/>
            <person name="Brown T."/>
            <person name="Cohen L."/>
        </authorList>
    </citation>
    <scope>NUCLEOTIDE SEQUENCE</scope>
    <source>
        <strain evidence="1">CCMP325</strain>
    </source>
</reference>